<dbReference type="PANTHER" id="PTHR11061">
    <property type="entry name" value="RNA M5U METHYLTRANSFERASE"/>
    <property type="match status" value="1"/>
</dbReference>
<keyword evidence="8" id="KW-1185">Reference proteome</keyword>
<dbReference type="Pfam" id="PF05958">
    <property type="entry name" value="tRNA_U5-meth_tr"/>
    <property type="match status" value="1"/>
</dbReference>
<dbReference type="InterPro" id="IPR030390">
    <property type="entry name" value="MeTrfase_TrmA_AS"/>
</dbReference>
<name>A0A9X3J995_9BACT</name>
<dbReference type="AlphaFoldDB" id="A0A9X3J995"/>
<dbReference type="EMBL" id="JAPOHD010000059">
    <property type="protein sequence ID" value="MCY1722535.1"/>
    <property type="molecule type" value="Genomic_DNA"/>
</dbReference>
<evidence type="ECO:0000256" key="4">
    <source>
        <dbReference type="PROSITE-ProRule" id="PRU01024"/>
    </source>
</evidence>
<feature type="binding site" evidence="4">
    <location>
        <position position="329"/>
    </location>
    <ligand>
        <name>S-adenosyl-L-methionine</name>
        <dbReference type="ChEBI" id="CHEBI:59789"/>
    </ligand>
</feature>
<dbReference type="InterPro" id="IPR010280">
    <property type="entry name" value="U5_MeTrfase_fam"/>
</dbReference>
<dbReference type="InterPro" id="IPR002792">
    <property type="entry name" value="TRAM_dom"/>
</dbReference>
<organism evidence="7 8">
    <name type="scientific">Draconibacterium aestuarii</name>
    <dbReference type="NCBI Taxonomy" id="2998507"/>
    <lineage>
        <taxon>Bacteria</taxon>
        <taxon>Pseudomonadati</taxon>
        <taxon>Bacteroidota</taxon>
        <taxon>Bacteroidia</taxon>
        <taxon>Marinilabiliales</taxon>
        <taxon>Prolixibacteraceae</taxon>
        <taxon>Draconibacterium</taxon>
    </lineage>
</organism>
<keyword evidence="3 4" id="KW-0949">S-adenosyl-L-methionine</keyword>
<dbReference type="Gene3D" id="2.40.50.1070">
    <property type="match status" value="1"/>
</dbReference>
<evidence type="ECO:0000256" key="2">
    <source>
        <dbReference type="ARBA" id="ARBA00022679"/>
    </source>
</evidence>
<dbReference type="NCBIfam" id="TIGR00479">
    <property type="entry name" value="rumA"/>
    <property type="match status" value="1"/>
</dbReference>
<dbReference type="PANTHER" id="PTHR11061:SF30">
    <property type="entry name" value="TRNA (URACIL(54)-C(5))-METHYLTRANSFERASE"/>
    <property type="match status" value="1"/>
</dbReference>
<feature type="binding site" evidence="4">
    <location>
        <position position="300"/>
    </location>
    <ligand>
        <name>S-adenosyl-L-methionine</name>
        <dbReference type="ChEBI" id="CHEBI:59789"/>
    </ligand>
</feature>
<dbReference type="SUPFAM" id="SSF53335">
    <property type="entry name" value="S-adenosyl-L-methionine-dependent methyltransferases"/>
    <property type="match status" value="1"/>
</dbReference>
<dbReference type="PROSITE" id="PS51687">
    <property type="entry name" value="SAM_MT_RNA_M5U"/>
    <property type="match status" value="1"/>
</dbReference>
<feature type="binding site" evidence="4">
    <location>
        <position position="399"/>
    </location>
    <ligand>
        <name>S-adenosyl-L-methionine</name>
        <dbReference type="ChEBI" id="CHEBI:59789"/>
    </ligand>
</feature>
<comment type="caution">
    <text evidence="7">The sequence shown here is derived from an EMBL/GenBank/DDBJ whole genome shotgun (WGS) entry which is preliminary data.</text>
</comment>
<dbReference type="PROSITE" id="PS01230">
    <property type="entry name" value="TRMA_1"/>
    <property type="match status" value="1"/>
</dbReference>
<feature type="active site" description="Nucleophile" evidence="4">
    <location>
        <position position="426"/>
    </location>
</feature>
<dbReference type="PROSITE" id="PS50926">
    <property type="entry name" value="TRAM"/>
    <property type="match status" value="1"/>
</dbReference>
<proteinExistence type="inferred from homology"/>
<evidence type="ECO:0000256" key="1">
    <source>
        <dbReference type="ARBA" id="ARBA00022603"/>
    </source>
</evidence>
<comment type="similarity">
    <text evidence="4">Belongs to the class I-like SAM-binding methyltransferase superfamily. RNA M5U methyltransferase family.</text>
</comment>
<dbReference type="RefSeq" id="WP_343334860.1">
    <property type="nucleotide sequence ID" value="NZ_JAPOHD010000059.1"/>
</dbReference>
<evidence type="ECO:0000313" key="7">
    <source>
        <dbReference type="EMBL" id="MCY1722535.1"/>
    </source>
</evidence>
<keyword evidence="2 4" id="KW-0808">Transferase</keyword>
<sequence length="469" mass="53844">MARNRKKPFYENVTIEDIGAEGKAVARVGEMVVFTKLAIPGDVVDLQVSKKRKRYQEAFIKEYKKYSKDRIDAFCEHFGVCGGCKWQMLPYEKQLFYKQKQVQDQLLRIGKIHMPEIMPILGSKENTFYRNKLEFTFSNKRWLTYGEVEAGEEIEKPDALGFHVPGLFDKVISINKCWLQPEPSNKIRNFIYDYAIQNNLQFFDIREQKGFLRTLIIRTSSTGGTMVIVTFYHEDENKRVALLNAVKNEFPEITSLLYVINPKGNDTITDQKIETFSGREYIFEEMEGLKFKIGPKSFYQTNSEQAYTLYKVARDFANLDGTETVYDLYTGTGTIANFVAKSAKKVVGIEYVPEAIEDAKVNSEINNIINTSFFAGDMKDVLDEAFVQEYGKPEVIITDPPRAGMHADVINTILKIAPDRIVYVSCNPATQARDIAIMDEFYQIEKICPVDMFPHTHHVENVVLLTKRA</sequence>
<dbReference type="GO" id="GO:0070475">
    <property type="term" value="P:rRNA base methylation"/>
    <property type="evidence" value="ECO:0007669"/>
    <property type="project" value="TreeGrafter"/>
</dbReference>
<dbReference type="CDD" id="cd02440">
    <property type="entry name" value="AdoMet_MTases"/>
    <property type="match status" value="1"/>
</dbReference>
<reference evidence="7" key="1">
    <citation type="submission" date="2022-11" db="EMBL/GenBank/DDBJ databases">
        <title>Marilongibacter aestuarii gen. nov., sp. nov., isolated from tidal flat sediment.</title>
        <authorList>
            <person name="Jiayan W."/>
        </authorList>
    </citation>
    <scope>NUCLEOTIDE SEQUENCE</scope>
    <source>
        <strain evidence="7">Z1-6</strain>
    </source>
</reference>
<evidence type="ECO:0000256" key="3">
    <source>
        <dbReference type="ARBA" id="ARBA00022691"/>
    </source>
</evidence>
<dbReference type="PROSITE" id="PS01231">
    <property type="entry name" value="TRMA_2"/>
    <property type="match status" value="1"/>
</dbReference>
<evidence type="ECO:0000256" key="5">
    <source>
        <dbReference type="PROSITE-ProRule" id="PRU10015"/>
    </source>
</evidence>
<dbReference type="InterPro" id="IPR012340">
    <property type="entry name" value="NA-bd_OB-fold"/>
</dbReference>
<evidence type="ECO:0000313" key="8">
    <source>
        <dbReference type="Proteomes" id="UP001145087"/>
    </source>
</evidence>
<dbReference type="Proteomes" id="UP001145087">
    <property type="component" value="Unassembled WGS sequence"/>
</dbReference>
<dbReference type="Gene3D" id="2.40.50.140">
    <property type="entry name" value="Nucleic acid-binding proteins"/>
    <property type="match status" value="1"/>
</dbReference>
<dbReference type="InterPro" id="IPR029063">
    <property type="entry name" value="SAM-dependent_MTases_sf"/>
</dbReference>
<protein>
    <submittedName>
        <fullName evidence="7">23S rRNA (Uracil(1939)-C(5))-methyltransferase RlmD</fullName>
        <ecNumber evidence="7">2.1.1.190</ecNumber>
    </submittedName>
</protein>
<dbReference type="FunFam" id="3.40.50.150:FF:000009">
    <property type="entry name" value="23S rRNA (Uracil(1939)-C(5))-methyltransferase RlmD"/>
    <property type="match status" value="1"/>
</dbReference>
<dbReference type="InterPro" id="IPR030391">
    <property type="entry name" value="MeTrfase_TrmA_CS"/>
</dbReference>
<feature type="domain" description="TRAM" evidence="6">
    <location>
        <begin position="2"/>
        <end position="62"/>
    </location>
</feature>
<feature type="binding site" evidence="4">
    <location>
        <position position="350"/>
    </location>
    <ligand>
        <name>S-adenosyl-L-methionine</name>
        <dbReference type="ChEBI" id="CHEBI:59789"/>
    </ligand>
</feature>
<gene>
    <name evidence="7" type="primary">rlmD</name>
    <name evidence="7" type="ORF">OU798_19450</name>
</gene>
<dbReference type="Gene3D" id="3.40.50.150">
    <property type="entry name" value="Vaccinia Virus protein VP39"/>
    <property type="match status" value="1"/>
</dbReference>
<feature type="active site" evidence="5">
    <location>
        <position position="426"/>
    </location>
</feature>
<evidence type="ECO:0000259" key="6">
    <source>
        <dbReference type="PROSITE" id="PS50926"/>
    </source>
</evidence>
<dbReference type="EC" id="2.1.1.190" evidence="7"/>
<accession>A0A9X3J995</accession>
<keyword evidence="1 4" id="KW-0489">Methyltransferase</keyword>
<dbReference type="SUPFAM" id="SSF50249">
    <property type="entry name" value="Nucleic acid-binding proteins"/>
    <property type="match status" value="1"/>
</dbReference>
<dbReference type="GO" id="GO:0070041">
    <property type="term" value="F:rRNA (uridine-C5-)-methyltransferase activity"/>
    <property type="evidence" value="ECO:0007669"/>
    <property type="project" value="TreeGrafter"/>
</dbReference>